<dbReference type="Proteomes" id="UP000218810">
    <property type="component" value="Unassembled WGS sequence"/>
</dbReference>
<dbReference type="GO" id="GO:0000976">
    <property type="term" value="F:transcription cis-regulatory region binding"/>
    <property type="evidence" value="ECO:0007669"/>
    <property type="project" value="TreeGrafter"/>
</dbReference>
<dbReference type="InterPro" id="IPR001647">
    <property type="entry name" value="HTH_TetR"/>
</dbReference>
<dbReference type="SUPFAM" id="SSF46689">
    <property type="entry name" value="Homeodomain-like"/>
    <property type="match status" value="1"/>
</dbReference>
<dbReference type="InterPro" id="IPR050109">
    <property type="entry name" value="HTH-type_TetR-like_transc_reg"/>
</dbReference>
<dbReference type="EMBL" id="NTGA01000004">
    <property type="protein sequence ID" value="PAY24677.1"/>
    <property type="molecule type" value="Genomic_DNA"/>
</dbReference>
<name>A0A2A2WTZ8_9ACTN</name>
<reference evidence="7" key="1">
    <citation type="submission" date="2017-09" db="EMBL/GenBank/DDBJ databases">
        <authorList>
            <person name="Zhang Y."/>
            <person name="Huang X."/>
            <person name="Liu J."/>
            <person name="Lu L."/>
            <person name="Peng K."/>
        </authorList>
    </citation>
    <scope>NUCLEOTIDE SEQUENCE [LARGE SCALE GENOMIC DNA]</scope>
    <source>
        <strain evidence="7">S-XJ-1</strain>
    </source>
</reference>
<keyword evidence="7" id="KW-1185">Reference proteome</keyword>
<dbReference type="AlphaFoldDB" id="A0A2A2WTZ8"/>
<evidence type="ECO:0000259" key="5">
    <source>
        <dbReference type="PROSITE" id="PS50977"/>
    </source>
</evidence>
<evidence type="ECO:0000256" key="2">
    <source>
        <dbReference type="ARBA" id="ARBA00023125"/>
    </source>
</evidence>
<evidence type="ECO:0000313" key="7">
    <source>
        <dbReference type="Proteomes" id="UP000218810"/>
    </source>
</evidence>
<sequence length="204" mass="22326">MPGTSGRRLSRHERRDQLVVLGVRLLETVPFHALSMDDVAERAGVSRSLLFHYFPTKLNYLTAVVNAAADHVLSLTEVPEGASAEDRTRAIITALVRYIQRRRDNYVAVLRSGRSVDPVLEQVVDGMHRTISLRILHSIGVVRPGPMALVLTRAWLAGVEELALLGEESGLPQETVIDSAITTLRAVAALPDFVADVFPGDDAE</sequence>
<organism evidence="6 7">
    <name type="scientific">Dietzia natronolimnaea</name>
    <dbReference type="NCBI Taxonomy" id="161920"/>
    <lineage>
        <taxon>Bacteria</taxon>
        <taxon>Bacillati</taxon>
        <taxon>Actinomycetota</taxon>
        <taxon>Actinomycetes</taxon>
        <taxon>Mycobacteriales</taxon>
        <taxon>Dietziaceae</taxon>
        <taxon>Dietzia</taxon>
    </lineage>
</organism>
<feature type="domain" description="HTH tetR-type" evidence="5">
    <location>
        <begin position="12"/>
        <end position="72"/>
    </location>
</feature>
<evidence type="ECO:0000256" key="4">
    <source>
        <dbReference type="PROSITE-ProRule" id="PRU00335"/>
    </source>
</evidence>
<proteinExistence type="predicted"/>
<dbReference type="PROSITE" id="PS50977">
    <property type="entry name" value="HTH_TETR_2"/>
    <property type="match status" value="1"/>
</dbReference>
<keyword evidence="2 4" id="KW-0238">DNA-binding</keyword>
<keyword evidence="3" id="KW-0804">Transcription</keyword>
<evidence type="ECO:0000256" key="1">
    <source>
        <dbReference type="ARBA" id="ARBA00023015"/>
    </source>
</evidence>
<dbReference type="Gene3D" id="1.10.357.10">
    <property type="entry name" value="Tetracycline Repressor, domain 2"/>
    <property type="match status" value="1"/>
</dbReference>
<dbReference type="GO" id="GO:0003700">
    <property type="term" value="F:DNA-binding transcription factor activity"/>
    <property type="evidence" value="ECO:0007669"/>
    <property type="project" value="TreeGrafter"/>
</dbReference>
<comment type="caution">
    <text evidence="6">The sequence shown here is derived from an EMBL/GenBank/DDBJ whole genome shotgun (WGS) entry which is preliminary data.</text>
</comment>
<dbReference type="PANTHER" id="PTHR30055">
    <property type="entry name" value="HTH-TYPE TRANSCRIPTIONAL REGULATOR RUTR"/>
    <property type="match status" value="1"/>
</dbReference>
<dbReference type="InterPro" id="IPR009057">
    <property type="entry name" value="Homeodomain-like_sf"/>
</dbReference>
<dbReference type="RefSeq" id="WP_095717135.1">
    <property type="nucleotide sequence ID" value="NZ_NTGA01000004.1"/>
</dbReference>
<gene>
    <name evidence="6" type="ORF">CEY15_02495</name>
</gene>
<protein>
    <submittedName>
        <fullName evidence="6">TetR family transcriptional regulator</fullName>
    </submittedName>
</protein>
<accession>A0A2A2WTZ8</accession>
<keyword evidence="1" id="KW-0805">Transcription regulation</keyword>
<dbReference type="PANTHER" id="PTHR30055:SF234">
    <property type="entry name" value="HTH-TYPE TRANSCRIPTIONAL REGULATOR BETI"/>
    <property type="match status" value="1"/>
</dbReference>
<dbReference type="OrthoDB" id="8479950at2"/>
<feature type="DNA-binding region" description="H-T-H motif" evidence="4">
    <location>
        <begin position="35"/>
        <end position="54"/>
    </location>
</feature>
<dbReference type="Pfam" id="PF00440">
    <property type="entry name" value="TetR_N"/>
    <property type="match status" value="1"/>
</dbReference>
<evidence type="ECO:0000313" key="6">
    <source>
        <dbReference type="EMBL" id="PAY24677.1"/>
    </source>
</evidence>
<evidence type="ECO:0000256" key="3">
    <source>
        <dbReference type="ARBA" id="ARBA00023163"/>
    </source>
</evidence>